<organism evidence="3 4">
    <name type="scientific">Escallonia rubra</name>
    <dbReference type="NCBI Taxonomy" id="112253"/>
    <lineage>
        <taxon>Eukaryota</taxon>
        <taxon>Viridiplantae</taxon>
        <taxon>Streptophyta</taxon>
        <taxon>Embryophyta</taxon>
        <taxon>Tracheophyta</taxon>
        <taxon>Spermatophyta</taxon>
        <taxon>Magnoliopsida</taxon>
        <taxon>eudicotyledons</taxon>
        <taxon>Gunneridae</taxon>
        <taxon>Pentapetalae</taxon>
        <taxon>asterids</taxon>
        <taxon>campanulids</taxon>
        <taxon>Escalloniales</taxon>
        <taxon>Escalloniaceae</taxon>
        <taxon>Escallonia</taxon>
    </lineage>
</organism>
<dbReference type="Pfam" id="PF22936">
    <property type="entry name" value="Pol_BBD"/>
    <property type="match status" value="1"/>
</dbReference>
<evidence type="ECO:0000259" key="2">
    <source>
        <dbReference type="Pfam" id="PF22936"/>
    </source>
</evidence>
<evidence type="ECO:0000259" key="1">
    <source>
        <dbReference type="Pfam" id="PF13976"/>
    </source>
</evidence>
<evidence type="ECO:0000313" key="3">
    <source>
        <dbReference type="EMBL" id="KAK2971883.1"/>
    </source>
</evidence>
<dbReference type="InterPro" id="IPR054722">
    <property type="entry name" value="PolX-like_BBD"/>
</dbReference>
<dbReference type="AlphaFoldDB" id="A0AA88QL15"/>
<feature type="domain" description="GAG-pre-integrase" evidence="1">
    <location>
        <begin position="275"/>
        <end position="330"/>
    </location>
</feature>
<dbReference type="Proteomes" id="UP001187471">
    <property type="component" value="Unassembled WGS sequence"/>
</dbReference>
<keyword evidence="4" id="KW-1185">Reference proteome</keyword>
<sequence length="496" mass="56010">MERSGGFRQPSHIKETMVIGLQEKILTLAMNAAELDTSKNTSCSSRLNQQAVEAETKKKIQTKKSSVNFRYSDENDKEISEDNDVAQLCFMAKDDHSDEVITSENFDYDELKSAFLKNNEKLKLKKATLKNKALSLINTFEELEGPKKVWVPKGTKPESVVGMLERKVDSNKWILDSGCSRHMTGDRSLFSRITPKDGGLVTFGDNSNGKIIGKGKIGNGPTFIDNVSLVDGLKFNLISISQLIDSGHKVHFEGDHCLIRHASNGDTLVGKQDGNIYTLSFDTLDSSREICLFVQQNDIWLWRRRLGHVHMDLIKKVLSKELVRDLLKLKFVKDRIESKNSSEALKDSGWILAMQEELNQFERSNVWKFEMSMMGELTFFLGLQIKQSKEGISINQSKYTWELLKRFGIDNAKPRGTPISFSVNLVKDESGKDVDHTLYYAPVVLVNSPVNRLYLGTCKKQTFVALSTVEAEYVAAGSCCAQVLWMCQTLRDFGMR</sequence>
<feature type="domain" description="Retrovirus-related Pol polyprotein from transposon TNT 1-94-like beta-barrel" evidence="2">
    <location>
        <begin position="173"/>
        <end position="247"/>
    </location>
</feature>
<comment type="caution">
    <text evidence="3">The sequence shown here is derived from an EMBL/GenBank/DDBJ whole genome shotgun (WGS) entry which is preliminary data.</text>
</comment>
<protein>
    <recommendedName>
        <fullName evidence="5">GAG-pre-integrase domain-containing protein</fullName>
    </recommendedName>
</protein>
<reference evidence="3" key="1">
    <citation type="submission" date="2022-12" db="EMBL/GenBank/DDBJ databases">
        <title>Draft genome assemblies for two species of Escallonia (Escalloniales).</title>
        <authorList>
            <person name="Chanderbali A."/>
            <person name="Dervinis C."/>
            <person name="Anghel I."/>
            <person name="Soltis D."/>
            <person name="Soltis P."/>
            <person name="Zapata F."/>
        </authorList>
    </citation>
    <scope>NUCLEOTIDE SEQUENCE</scope>
    <source>
        <strain evidence="3">UCBG92.1500</strain>
        <tissue evidence="3">Leaf</tissue>
    </source>
</reference>
<evidence type="ECO:0008006" key="5">
    <source>
        <dbReference type="Google" id="ProtNLM"/>
    </source>
</evidence>
<proteinExistence type="predicted"/>
<dbReference type="Pfam" id="PF13976">
    <property type="entry name" value="gag_pre-integrs"/>
    <property type="match status" value="1"/>
</dbReference>
<name>A0AA88QL15_9ASTE</name>
<dbReference type="EMBL" id="JAVXUO010002548">
    <property type="protein sequence ID" value="KAK2971883.1"/>
    <property type="molecule type" value="Genomic_DNA"/>
</dbReference>
<accession>A0AA88QL15</accession>
<dbReference type="InterPro" id="IPR025724">
    <property type="entry name" value="GAG-pre-integrase_dom"/>
</dbReference>
<evidence type="ECO:0000313" key="4">
    <source>
        <dbReference type="Proteomes" id="UP001187471"/>
    </source>
</evidence>
<gene>
    <name evidence="3" type="ORF">RJ640_015403</name>
</gene>